<gene>
    <name evidence="4" type="ORF">ODI_01432</name>
    <name evidence="5" type="ORF">ODI_R3833</name>
</gene>
<dbReference type="InterPro" id="IPR045336">
    <property type="entry name" value="MmgE_PrpD_N"/>
</dbReference>
<dbReference type="PANTHER" id="PTHR16943:SF8">
    <property type="entry name" value="2-METHYLCITRATE DEHYDRATASE"/>
    <property type="match status" value="1"/>
</dbReference>
<dbReference type="SUPFAM" id="SSF103378">
    <property type="entry name" value="2-methylcitrate dehydratase PrpD"/>
    <property type="match status" value="1"/>
</dbReference>
<dbReference type="InterPro" id="IPR042183">
    <property type="entry name" value="MmgE/PrpD_sf_1"/>
</dbReference>
<evidence type="ECO:0000313" key="5">
    <source>
        <dbReference type="EMBL" id="SOE51979.1"/>
    </source>
</evidence>
<proteinExistence type="inferred from homology"/>
<accession>A0A1C3K320</accession>
<dbReference type="STRING" id="1851544.ODI_01432"/>
<dbReference type="OrthoDB" id="8680281at2"/>
<reference evidence="5 6" key="2">
    <citation type="submission" date="2017-08" db="EMBL/GenBank/DDBJ databases">
        <authorList>
            <person name="de Groot N.N."/>
        </authorList>
    </citation>
    <scope>NUCLEOTIDE SEQUENCE [LARGE SCALE GENOMIC DNA]</scope>
    <source>
        <strain evidence="5">Orrdi1</strain>
    </source>
</reference>
<dbReference type="RefSeq" id="WP_067754413.1">
    <property type="nucleotide sequence ID" value="NZ_LT907988.1"/>
</dbReference>
<dbReference type="KEGG" id="odi:ODI_R3833"/>
<dbReference type="Gene3D" id="3.30.1330.120">
    <property type="entry name" value="2-methylcitrate dehydratase PrpD"/>
    <property type="match status" value="1"/>
</dbReference>
<comment type="similarity">
    <text evidence="1">Belongs to the PrpD family.</text>
</comment>
<dbReference type="EMBL" id="FLRC01000022">
    <property type="protein sequence ID" value="SBT25805.1"/>
    <property type="molecule type" value="Genomic_DNA"/>
</dbReference>
<evidence type="ECO:0000259" key="2">
    <source>
        <dbReference type="Pfam" id="PF03972"/>
    </source>
</evidence>
<dbReference type="EMBL" id="LT907988">
    <property type="protein sequence ID" value="SOE51979.1"/>
    <property type="molecule type" value="Genomic_DNA"/>
</dbReference>
<evidence type="ECO:0000256" key="1">
    <source>
        <dbReference type="ARBA" id="ARBA00006174"/>
    </source>
</evidence>
<dbReference type="AlphaFoldDB" id="A0A1C3K320"/>
<dbReference type="PANTHER" id="PTHR16943">
    <property type="entry name" value="2-METHYLCITRATE DEHYDRATASE-RELATED"/>
    <property type="match status" value="1"/>
</dbReference>
<sequence>MSVLHTLAQWAATRRADWSPTVLARAEHAFADTVACMVAGSADPVTRKTAEGLATWSGGQATLFGGTRRVDAPWAAMVNGTGAHVLEIDDNFYPALTHASAILVPALIALGEELDASGADLLDAYIVGIELHAALGRGVNRSHYFAGWHPTATVGCIGTAGACARLMKLDTGRTVAAMSLAVSMASGNKAQFGTEAKSFQCGMGAANAIIAARLGAAGLTGNPEVLEDPQGFLALYGGPAPRGWDAPLRKLDKPLALEEFGVAPKRHACCGSAHNSLDCILDLRREHGFGAGDVASVCVLVGASNKKNLRYDDPQDEFQARFSLHYNVALALLYGKVTLADFTPEAVWRPEVRELFALTTMQARAFEDEPKDPDQRPPHLVEITLKDGRVLKAQRVYARGLIQDPFDDAERADKITECCAPQLAPQDFQALLAILTNVRGLDSVRTLTALCAGKQEAA</sequence>
<dbReference type="Pfam" id="PF19305">
    <property type="entry name" value="MmgE_PrpD_C"/>
    <property type="match status" value="1"/>
</dbReference>
<dbReference type="InterPro" id="IPR042188">
    <property type="entry name" value="MmgE/PrpD_sf_2"/>
</dbReference>
<dbReference type="Gene3D" id="1.10.4100.10">
    <property type="entry name" value="2-methylcitrate dehydratase PrpD"/>
    <property type="match status" value="1"/>
</dbReference>
<dbReference type="InterPro" id="IPR045337">
    <property type="entry name" value="MmgE_PrpD_C"/>
</dbReference>
<organism evidence="4 6">
    <name type="scientific">Orrella dioscoreae</name>
    <dbReference type="NCBI Taxonomy" id="1851544"/>
    <lineage>
        <taxon>Bacteria</taxon>
        <taxon>Pseudomonadati</taxon>
        <taxon>Pseudomonadota</taxon>
        <taxon>Betaproteobacteria</taxon>
        <taxon>Burkholderiales</taxon>
        <taxon>Alcaligenaceae</taxon>
        <taxon>Orrella</taxon>
    </lineage>
</organism>
<feature type="domain" description="MmgE/PrpD C-terminal" evidence="3">
    <location>
        <begin position="267"/>
        <end position="431"/>
    </location>
</feature>
<dbReference type="GO" id="GO:0016829">
    <property type="term" value="F:lyase activity"/>
    <property type="evidence" value="ECO:0007669"/>
    <property type="project" value="InterPro"/>
</dbReference>
<dbReference type="InterPro" id="IPR005656">
    <property type="entry name" value="MmgE_PrpD"/>
</dbReference>
<keyword evidence="6" id="KW-1185">Reference proteome</keyword>
<evidence type="ECO:0000259" key="3">
    <source>
        <dbReference type="Pfam" id="PF19305"/>
    </source>
</evidence>
<dbReference type="Proteomes" id="UP000078558">
    <property type="component" value="Chromosome I"/>
</dbReference>
<dbReference type="Pfam" id="PF03972">
    <property type="entry name" value="MmgE_PrpD_N"/>
    <property type="match status" value="1"/>
</dbReference>
<name>A0A1C3K320_9BURK</name>
<protein>
    <submittedName>
        <fullName evidence="4">MmgE/PrpD family protein</fullName>
    </submittedName>
</protein>
<dbReference type="InterPro" id="IPR036148">
    <property type="entry name" value="MmgE/PrpD_sf"/>
</dbReference>
<evidence type="ECO:0000313" key="6">
    <source>
        <dbReference type="Proteomes" id="UP000078558"/>
    </source>
</evidence>
<feature type="domain" description="MmgE/PrpD N-terminal" evidence="2">
    <location>
        <begin position="6"/>
        <end position="239"/>
    </location>
</feature>
<reference evidence="4 6" key="1">
    <citation type="submission" date="2016-06" db="EMBL/GenBank/DDBJ databases">
        <authorList>
            <person name="Kjaerup R.B."/>
            <person name="Dalgaard T.S."/>
            <person name="Juul-Madsen H.R."/>
        </authorList>
    </citation>
    <scope>NUCLEOTIDE SEQUENCE [LARGE SCALE GENOMIC DNA]</scope>
    <source>
        <strain evidence="4">Orrdi1</strain>
    </source>
</reference>
<evidence type="ECO:0000313" key="4">
    <source>
        <dbReference type="EMBL" id="SBT25805.1"/>
    </source>
</evidence>